<dbReference type="EnsemblMetazoa" id="LLOJ006918-RA">
    <property type="protein sequence ID" value="LLOJ006918-PA"/>
    <property type="gene ID" value="LLOJ006918"/>
</dbReference>
<reference evidence="4" key="2">
    <citation type="journal article" date="2020" name="BMC">
        <title>Leishmania infection induces a limited differential gene expression in the sand fly midgut.</title>
        <authorList>
            <person name="Coutinho-Abreu I.V."/>
            <person name="Serafim T.D."/>
            <person name="Meneses C."/>
            <person name="Kamhawi S."/>
            <person name="Oliveira F."/>
            <person name="Valenzuela J.G."/>
        </authorList>
    </citation>
    <scope>NUCLEOTIDE SEQUENCE</scope>
    <source>
        <strain evidence="4">Jacobina</strain>
        <tissue evidence="4">Midgut</tissue>
    </source>
</reference>
<evidence type="ECO:0000256" key="2">
    <source>
        <dbReference type="SAM" id="MobiDB-lite"/>
    </source>
</evidence>
<sequence length="363" mass="40670">MDKDSTDIDLMQTSTPANSRTESKSFRSSESTERRSVVYSMIKDLISDSTSPELMNQSSNNQRLEALERRMNDAEIKYIGLQEELAKINSSKGDLLEGSSVEASESFMHEGTEEVKIKLNDLEINYKNLQEKLAVTDSIQEKLQEKLSVGAFENILHECRDAARKMDDRGRNERIAFNAKVEDFSQKLATLDATMMDQIDHLKNLLADQLLQLEGKIRRMKKIFEDQDPCNAAGGKNKALGDLACISCNRYVTMRLNEQQCLSTVLAKPLSRTTQGCPEKTNKKFEKKKTSDNFREGEKRLAGGKHTIISSSDRQAHMSMRSEGAINSNAMRLICIDTQTPSDDGTQRILGGIITGVLASKNQ</sequence>
<dbReference type="VEuPathDB" id="VectorBase:LLOJ006918"/>
<dbReference type="Proteomes" id="UP000092461">
    <property type="component" value="Unassembled WGS sequence"/>
</dbReference>
<keyword evidence="1" id="KW-0175">Coiled coil</keyword>
<accession>A0A1B0CPW9</accession>
<feature type="coiled-coil region" evidence="1">
    <location>
        <begin position="57"/>
        <end position="146"/>
    </location>
</feature>
<feature type="region of interest" description="Disordered" evidence="2">
    <location>
        <begin position="1"/>
        <end position="33"/>
    </location>
</feature>
<dbReference type="Pfam" id="PF16043">
    <property type="entry name" value="DUF4795"/>
    <property type="match status" value="1"/>
</dbReference>
<reference evidence="5" key="3">
    <citation type="submission" date="2020-05" db="UniProtKB">
        <authorList>
            <consortium name="EnsemblMetazoa"/>
        </authorList>
    </citation>
    <scope>IDENTIFICATION</scope>
    <source>
        <strain evidence="5">Jacobina</strain>
    </source>
</reference>
<protein>
    <recommendedName>
        <fullName evidence="3">DUF4795 domain-containing protein</fullName>
    </recommendedName>
</protein>
<feature type="compositionally biased region" description="Basic and acidic residues" evidence="2">
    <location>
        <begin position="21"/>
        <end position="33"/>
    </location>
</feature>
<dbReference type="VEuPathDB" id="VectorBase:LLONM1_006712"/>
<evidence type="ECO:0000256" key="1">
    <source>
        <dbReference type="SAM" id="Coils"/>
    </source>
</evidence>
<evidence type="ECO:0000313" key="6">
    <source>
        <dbReference type="Proteomes" id="UP000092461"/>
    </source>
</evidence>
<feature type="region of interest" description="Disordered" evidence="2">
    <location>
        <begin position="273"/>
        <end position="292"/>
    </location>
</feature>
<dbReference type="InterPro" id="IPR032013">
    <property type="entry name" value="DUF4795"/>
</dbReference>
<organism evidence="5 6">
    <name type="scientific">Lutzomyia longipalpis</name>
    <name type="common">Sand fly</name>
    <dbReference type="NCBI Taxonomy" id="7200"/>
    <lineage>
        <taxon>Eukaryota</taxon>
        <taxon>Metazoa</taxon>
        <taxon>Ecdysozoa</taxon>
        <taxon>Arthropoda</taxon>
        <taxon>Hexapoda</taxon>
        <taxon>Insecta</taxon>
        <taxon>Pterygota</taxon>
        <taxon>Neoptera</taxon>
        <taxon>Endopterygota</taxon>
        <taxon>Diptera</taxon>
        <taxon>Nematocera</taxon>
        <taxon>Psychodoidea</taxon>
        <taxon>Psychodidae</taxon>
        <taxon>Lutzomyia</taxon>
        <taxon>Lutzomyia</taxon>
    </lineage>
</organism>
<evidence type="ECO:0000259" key="3">
    <source>
        <dbReference type="Pfam" id="PF16043"/>
    </source>
</evidence>
<reference evidence="6" key="1">
    <citation type="submission" date="2012-05" db="EMBL/GenBank/DDBJ databases">
        <title>Whole Genome Assembly of Lutzomyia longipalpis.</title>
        <authorList>
            <person name="Richards S."/>
            <person name="Qu C."/>
            <person name="Dillon R."/>
            <person name="Worley K."/>
            <person name="Scherer S."/>
            <person name="Batterton M."/>
            <person name="Taylor A."/>
            <person name="Hawes A."/>
            <person name="Hernandez B."/>
            <person name="Kovar C."/>
            <person name="Mandapat C."/>
            <person name="Pham C."/>
            <person name="Qu C."/>
            <person name="Jing C."/>
            <person name="Bess C."/>
            <person name="Bandaranaike D."/>
            <person name="Ngo D."/>
            <person name="Ongeri F."/>
            <person name="Arias F."/>
            <person name="Lara F."/>
            <person name="Weissenberger G."/>
            <person name="Kamau G."/>
            <person name="Han H."/>
            <person name="Shen H."/>
            <person name="Dinh H."/>
            <person name="Khalil I."/>
            <person name="Jones J."/>
            <person name="Shafer J."/>
            <person name="Jayaseelan J."/>
            <person name="Quiroz J."/>
            <person name="Blankenburg K."/>
            <person name="Nguyen L."/>
            <person name="Jackson L."/>
            <person name="Francisco L."/>
            <person name="Tang L.-Y."/>
            <person name="Pu L.-L."/>
            <person name="Perales L."/>
            <person name="Lorensuhewa L."/>
            <person name="Munidasa M."/>
            <person name="Coyle M."/>
            <person name="Taylor M."/>
            <person name="Puazo M."/>
            <person name="Firestine M."/>
            <person name="Scheel M."/>
            <person name="Javaid M."/>
            <person name="Wang M."/>
            <person name="Li M."/>
            <person name="Tabassum N."/>
            <person name="Saada N."/>
            <person name="Osuji N."/>
            <person name="Aqrawi P."/>
            <person name="Fu Q."/>
            <person name="Thornton R."/>
            <person name="Raj R."/>
            <person name="Goodspeed R."/>
            <person name="Mata R."/>
            <person name="Najjar R."/>
            <person name="Gubbala S."/>
            <person name="Lee S."/>
            <person name="Denson S."/>
            <person name="Patil S."/>
            <person name="Macmil S."/>
            <person name="Qi S."/>
            <person name="Matskevitch T."/>
            <person name="Palculict T."/>
            <person name="Mathew T."/>
            <person name="Vee V."/>
            <person name="Velamala V."/>
            <person name="Korchina V."/>
            <person name="Cai W."/>
            <person name="Liu W."/>
            <person name="Dai W."/>
            <person name="Zou X."/>
            <person name="Zhu Y."/>
            <person name="Zhang Y."/>
            <person name="Wu Y.-Q."/>
            <person name="Xin Y."/>
            <person name="Nazarath L."/>
            <person name="Kovar C."/>
            <person name="Han Y."/>
            <person name="Muzny D."/>
            <person name="Gibbs R."/>
        </authorList>
    </citation>
    <scope>NUCLEOTIDE SEQUENCE [LARGE SCALE GENOMIC DNA]</scope>
    <source>
        <strain evidence="6">Jacobina</strain>
    </source>
</reference>
<dbReference type="EMBL" id="AJWK01022706">
    <property type="status" value="NOT_ANNOTATED_CDS"/>
    <property type="molecule type" value="Genomic_DNA"/>
</dbReference>
<evidence type="ECO:0000313" key="4">
    <source>
        <dbReference type="EMBL" id="MBC1179032.1"/>
    </source>
</evidence>
<feature type="domain" description="DUF4795" evidence="3">
    <location>
        <begin position="72"/>
        <end position="275"/>
    </location>
</feature>
<evidence type="ECO:0000313" key="5">
    <source>
        <dbReference type="EnsemblMetazoa" id="LLOJ006918-PA"/>
    </source>
</evidence>
<dbReference type="AlphaFoldDB" id="A0A1B0CPW9"/>
<proteinExistence type="predicted"/>
<feature type="compositionally biased region" description="Basic and acidic residues" evidence="2">
    <location>
        <begin position="280"/>
        <end position="292"/>
    </location>
</feature>
<dbReference type="EMBL" id="GITU01010329">
    <property type="protein sequence ID" value="MBC1179032.1"/>
    <property type="molecule type" value="Transcribed_RNA"/>
</dbReference>
<name>A0A1B0CPW9_LUTLO</name>
<keyword evidence="6" id="KW-1185">Reference proteome</keyword>